<evidence type="ECO:0000313" key="1">
    <source>
        <dbReference type="Proteomes" id="UP000887540"/>
    </source>
</evidence>
<protein>
    <submittedName>
        <fullName evidence="2">Uncharacterized protein</fullName>
    </submittedName>
</protein>
<name>A0A914CWF8_9BILA</name>
<dbReference type="WBParaSite" id="ACRNAN_scaffold15147.g15411.t1">
    <property type="protein sequence ID" value="ACRNAN_scaffold15147.g15411.t1"/>
    <property type="gene ID" value="ACRNAN_scaffold15147.g15411"/>
</dbReference>
<sequence length="57" mass="6594">LIEPREANKEIKKCLRHIEWKKEAGDLCQCSEKAGVKNIGDFCKMLERMGSVVQHQH</sequence>
<keyword evidence="1" id="KW-1185">Reference proteome</keyword>
<proteinExistence type="predicted"/>
<organism evidence="1 2">
    <name type="scientific">Acrobeloides nanus</name>
    <dbReference type="NCBI Taxonomy" id="290746"/>
    <lineage>
        <taxon>Eukaryota</taxon>
        <taxon>Metazoa</taxon>
        <taxon>Ecdysozoa</taxon>
        <taxon>Nematoda</taxon>
        <taxon>Chromadorea</taxon>
        <taxon>Rhabditida</taxon>
        <taxon>Tylenchina</taxon>
        <taxon>Cephalobomorpha</taxon>
        <taxon>Cephaloboidea</taxon>
        <taxon>Cephalobidae</taxon>
        <taxon>Acrobeloides</taxon>
    </lineage>
</organism>
<dbReference type="Proteomes" id="UP000887540">
    <property type="component" value="Unplaced"/>
</dbReference>
<evidence type="ECO:0000313" key="2">
    <source>
        <dbReference type="WBParaSite" id="ACRNAN_scaffold15147.g15411.t1"/>
    </source>
</evidence>
<dbReference type="AlphaFoldDB" id="A0A914CWF8"/>
<reference evidence="2" key="1">
    <citation type="submission" date="2022-11" db="UniProtKB">
        <authorList>
            <consortium name="WormBaseParasite"/>
        </authorList>
    </citation>
    <scope>IDENTIFICATION</scope>
</reference>
<accession>A0A914CWF8</accession>